<dbReference type="InterPro" id="IPR036397">
    <property type="entry name" value="RNaseH_sf"/>
</dbReference>
<dbReference type="PANTHER" id="PTHR47331">
    <property type="entry name" value="PHD-TYPE DOMAIN-CONTAINING PROTEIN"/>
    <property type="match status" value="1"/>
</dbReference>
<protein>
    <submittedName>
        <fullName evidence="2">Integrase catalytic domain-containing protein</fullName>
    </submittedName>
</protein>
<evidence type="ECO:0000259" key="1">
    <source>
        <dbReference type="Pfam" id="PF18701"/>
    </source>
</evidence>
<dbReference type="Proteomes" id="UP000887116">
    <property type="component" value="Unassembled WGS sequence"/>
</dbReference>
<dbReference type="Gene3D" id="3.30.420.10">
    <property type="entry name" value="Ribonuclease H-like superfamily/Ribonuclease H"/>
    <property type="match status" value="1"/>
</dbReference>
<dbReference type="InterPro" id="IPR040676">
    <property type="entry name" value="DUF5641"/>
</dbReference>
<feature type="domain" description="DUF5641" evidence="1">
    <location>
        <begin position="212"/>
        <end position="305"/>
    </location>
</feature>
<evidence type="ECO:0000313" key="2">
    <source>
        <dbReference type="EMBL" id="GFQ69086.1"/>
    </source>
</evidence>
<dbReference type="EMBL" id="BMAO01020678">
    <property type="protein sequence ID" value="GFQ69086.1"/>
    <property type="molecule type" value="Genomic_DNA"/>
</dbReference>
<dbReference type="OrthoDB" id="10049357at2759"/>
<dbReference type="Pfam" id="PF18701">
    <property type="entry name" value="DUF5641"/>
    <property type="match status" value="1"/>
</dbReference>
<organism evidence="2 3">
    <name type="scientific">Trichonephila clavata</name>
    <name type="common">Joro spider</name>
    <name type="synonym">Nephila clavata</name>
    <dbReference type="NCBI Taxonomy" id="2740835"/>
    <lineage>
        <taxon>Eukaryota</taxon>
        <taxon>Metazoa</taxon>
        <taxon>Ecdysozoa</taxon>
        <taxon>Arthropoda</taxon>
        <taxon>Chelicerata</taxon>
        <taxon>Arachnida</taxon>
        <taxon>Araneae</taxon>
        <taxon>Araneomorphae</taxon>
        <taxon>Entelegynae</taxon>
        <taxon>Araneoidea</taxon>
        <taxon>Nephilidae</taxon>
        <taxon>Trichonephila</taxon>
    </lineage>
</organism>
<dbReference type="PANTHER" id="PTHR47331:SF1">
    <property type="entry name" value="GAG-LIKE PROTEIN"/>
    <property type="match status" value="1"/>
</dbReference>
<dbReference type="AlphaFoldDB" id="A0A8X6F433"/>
<name>A0A8X6F433_TRICU</name>
<evidence type="ECO:0000313" key="3">
    <source>
        <dbReference type="Proteomes" id="UP000887116"/>
    </source>
</evidence>
<accession>A0A8X6F433</accession>
<keyword evidence="3" id="KW-1185">Reference proteome</keyword>
<reference evidence="2" key="1">
    <citation type="submission" date="2020-07" db="EMBL/GenBank/DDBJ databases">
        <title>Multicomponent nature underlies the extraordinary mechanical properties of spider dragline silk.</title>
        <authorList>
            <person name="Kono N."/>
            <person name="Nakamura H."/>
            <person name="Mori M."/>
            <person name="Yoshida Y."/>
            <person name="Ohtoshi R."/>
            <person name="Malay A.D."/>
            <person name="Moran D.A.P."/>
            <person name="Tomita M."/>
            <person name="Numata K."/>
            <person name="Arakawa K."/>
        </authorList>
    </citation>
    <scope>NUCLEOTIDE SEQUENCE</scope>
</reference>
<dbReference type="GO" id="GO:0003676">
    <property type="term" value="F:nucleic acid binding"/>
    <property type="evidence" value="ECO:0007669"/>
    <property type="project" value="InterPro"/>
</dbReference>
<gene>
    <name evidence="2" type="primary">AVEN_131216_1</name>
    <name evidence="2" type="ORF">TNCT_255401</name>
</gene>
<comment type="caution">
    <text evidence="2">The sequence shown here is derived from an EMBL/GenBank/DDBJ whole genome shotgun (WGS) entry which is preliminary data.</text>
</comment>
<proteinExistence type="predicted"/>
<sequence>MLKYLCSGAAIACLQNEHFSSHNPASRLLVNKRCYVFFSVVVIFEPSLLSDSSLQKLLRVTGWVLRFVYNIRNRLNKRCNELTAEEIDGAEKFWIRFVQKDAFAEEVNSLLKVIVERAAWWDGFYERLIRTVKLALQKTVGKTTLSRDELETLLIEIEVVLNSRPLTYIFADLNEPEPLTPSHMILGRRVNSLPPARLNFDSNLSNRKILIKRFNYRERLLNMFWTKWSKEYIFMLKSAHCVKPTGAIKEFKIDDVVLINDEKFPRHFWKLGKIVDVFPGRDGKICSCKLKTQNSFIKRLVQLLYNLEINE</sequence>